<evidence type="ECO:0000313" key="5">
    <source>
        <dbReference type="Proteomes" id="UP001283361"/>
    </source>
</evidence>
<protein>
    <recommendedName>
        <fullName evidence="6">Macro domain-containing protein</fullName>
    </recommendedName>
</protein>
<evidence type="ECO:0000256" key="1">
    <source>
        <dbReference type="SAM" id="MobiDB-lite"/>
    </source>
</evidence>
<name>A0AAE1D6Y4_9GAST</name>
<dbReference type="AlphaFoldDB" id="A0AAE1D6Y4"/>
<gene>
    <name evidence="3" type="ORF">RRG08_061426</name>
    <name evidence="2" type="ORF">RRG08_061441</name>
    <name evidence="4" type="ORF">RRG08_061465</name>
</gene>
<sequence>MYYDTTVTLNRGDAFLGDGEPFAVMHTLSRTLRHMPVGCEQVGYRVRSLLGGGELSIKQALTQSGVICNRPKVGDCIFVPVKDPVRYGPRAVCLIVVSRDDELTRKRLRRAWDYARTGHAEDDRDHRYNVLRDCMKSVRRHLKDAKISKLQAAVTSFGCGPQAMNGGLAWDNVMPILEDVFEGSGVSVAAKLGPKAFSRRKKRRSWTECEPPVCKRKRRTSHKDNEDGYDRDAYHNSLFIDPPTEDLDQLLLQQTQEEQDVVMFDDNKDDVLDLLADDVDTDFMNDVAEEEKQQQQQCAAEEKDIRLSDIEHTTIDYKPHYGERPCNSRLAEETAMLGLMDL</sequence>
<dbReference type="InterPro" id="IPR043472">
    <property type="entry name" value="Macro_dom-like"/>
</dbReference>
<organism evidence="3 5">
    <name type="scientific">Elysia crispata</name>
    <name type="common">lettuce slug</name>
    <dbReference type="NCBI Taxonomy" id="231223"/>
    <lineage>
        <taxon>Eukaryota</taxon>
        <taxon>Metazoa</taxon>
        <taxon>Spiralia</taxon>
        <taxon>Lophotrochozoa</taxon>
        <taxon>Mollusca</taxon>
        <taxon>Gastropoda</taxon>
        <taxon>Heterobranchia</taxon>
        <taxon>Euthyneura</taxon>
        <taxon>Panpulmonata</taxon>
        <taxon>Sacoglossa</taxon>
        <taxon>Placobranchoidea</taxon>
        <taxon>Plakobranchidae</taxon>
        <taxon>Elysia</taxon>
    </lineage>
</organism>
<dbReference type="EMBL" id="JAWDGP010005244">
    <property type="protein sequence ID" value="KAK3758683.1"/>
    <property type="molecule type" value="Genomic_DNA"/>
</dbReference>
<dbReference type="Gene3D" id="3.40.220.10">
    <property type="entry name" value="Leucine Aminopeptidase, subunit E, domain 1"/>
    <property type="match status" value="1"/>
</dbReference>
<evidence type="ECO:0008006" key="6">
    <source>
        <dbReference type="Google" id="ProtNLM"/>
    </source>
</evidence>
<keyword evidence="5" id="KW-1185">Reference proteome</keyword>
<dbReference type="EMBL" id="JAWDGP010005406">
    <property type="protein sequence ID" value="KAK3757156.1"/>
    <property type="molecule type" value="Genomic_DNA"/>
</dbReference>
<reference evidence="3" key="1">
    <citation type="journal article" date="2023" name="G3 (Bethesda)">
        <title>A reference genome for the long-term kleptoplast-retaining sea slug Elysia crispata morphotype clarki.</title>
        <authorList>
            <person name="Eastman K.E."/>
            <person name="Pendleton A.L."/>
            <person name="Shaikh M.A."/>
            <person name="Suttiyut T."/>
            <person name="Ogas R."/>
            <person name="Tomko P."/>
            <person name="Gavelis G."/>
            <person name="Widhalm J.R."/>
            <person name="Wisecaver J.H."/>
        </authorList>
    </citation>
    <scope>NUCLEOTIDE SEQUENCE</scope>
    <source>
        <strain evidence="3">ECLA1</strain>
    </source>
</reference>
<feature type="region of interest" description="Disordered" evidence="1">
    <location>
        <begin position="208"/>
        <end position="234"/>
    </location>
</feature>
<evidence type="ECO:0000313" key="4">
    <source>
        <dbReference type="EMBL" id="KAK3760485.1"/>
    </source>
</evidence>
<proteinExistence type="predicted"/>
<evidence type="ECO:0000313" key="3">
    <source>
        <dbReference type="EMBL" id="KAK3758683.1"/>
    </source>
</evidence>
<feature type="compositionally biased region" description="Basic and acidic residues" evidence="1">
    <location>
        <begin position="222"/>
        <end position="234"/>
    </location>
</feature>
<comment type="caution">
    <text evidence="3">The sequence shown here is derived from an EMBL/GenBank/DDBJ whole genome shotgun (WGS) entry which is preliminary data.</text>
</comment>
<dbReference type="EMBL" id="JAWDGP010004976">
    <property type="protein sequence ID" value="KAK3760485.1"/>
    <property type="molecule type" value="Genomic_DNA"/>
</dbReference>
<dbReference type="Proteomes" id="UP001283361">
    <property type="component" value="Unassembled WGS sequence"/>
</dbReference>
<evidence type="ECO:0000313" key="2">
    <source>
        <dbReference type="EMBL" id="KAK3757156.1"/>
    </source>
</evidence>
<accession>A0AAE1D6Y4</accession>